<evidence type="ECO:0000256" key="1">
    <source>
        <dbReference type="SAM" id="MobiDB-lite"/>
    </source>
</evidence>
<feature type="region of interest" description="Disordered" evidence="1">
    <location>
        <begin position="328"/>
        <end position="349"/>
    </location>
</feature>
<accession>A0A8T2U4K9</accession>
<proteinExistence type="predicted"/>
<dbReference type="PROSITE" id="PS50146">
    <property type="entry name" value="DAGK"/>
    <property type="match status" value="1"/>
</dbReference>
<dbReference type="InterPro" id="IPR045363">
    <property type="entry name" value="CERK_C"/>
</dbReference>
<feature type="compositionally biased region" description="Low complexity" evidence="1">
    <location>
        <begin position="339"/>
        <end position="349"/>
    </location>
</feature>
<sequence>MNCQLRYPVGVAHYGFYVSSRSAPGFLRLRIKICSRQPTACIKCKVLVKGKLGMHITLAESSFSEDGRKRQRFDTIFGESQDRHGKCRCLSEAAYTAKISEDILLDDNFYVESLGSVSAVLSSNCLGWYALAEEENAVTCCLGVTEDTDEPNQLAISQIYGVEASQPFDTSNIEQIPFEAFSAELLKEVHHFTVHGYVKCSSQRGIWAPKMYSFYHTNHSVCERWANQIQAQLDKDIKRPRNLMVMINPHSGRKNASRTWEEVSPLFRRAKINTMVINTERPQHAFDIVNSTDDDKLRNLDGILIVGGDGLFNEVLNGLLLRRHRPNLPMKPPYHEKSQSCSRSPLSSDSDLLALSSTEATDTESTFSSGLSRQSDCASSNLSAALKSYDSSLAMDYESISYKDGGFIIPSIADNNDVLPGKPSSFTFPNPSFRIGIIPAGSTDSIAVSTTGCRNALTSALHIILGEKMPLDVVRLVSWKSTKDSAEELPRVRYAASFAGYGFYGDVIKESEPNRWMGPARYDYAGTKVFFQHKLYDAEISFIEPPELDSGLMPGSSDPEDSLLCKRNGNHRVKRAACRLNCGICLNKTDFSGTDGTNGTSHSQCSQRWKHVKGSYISVGAAVISCRNDKAPNGVASTAHLADGLLHLILIKDCSRLSYLWHLIQLTREDADPLDFAFVEEHRTPQFHFKSHGEESVWNVDGELFPAHVLSAQVFRGLVNIFASGPDI</sequence>
<gene>
    <name evidence="3" type="ORF">KP509_09G007200</name>
</gene>
<feature type="domain" description="DAGKc" evidence="2">
    <location>
        <begin position="238"/>
        <end position="480"/>
    </location>
</feature>
<dbReference type="GO" id="GO:0016020">
    <property type="term" value="C:membrane"/>
    <property type="evidence" value="ECO:0007669"/>
    <property type="project" value="GOC"/>
</dbReference>
<evidence type="ECO:0000313" key="4">
    <source>
        <dbReference type="Proteomes" id="UP000825935"/>
    </source>
</evidence>
<comment type="caution">
    <text evidence="3">The sequence shown here is derived from an EMBL/GenBank/DDBJ whole genome shotgun (WGS) entry which is preliminary data.</text>
</comment>
<dbReference type="InterPro" id="IPR001206">
    <property type="entry name" value="Diacylglycerol_kinase_cat_dom"/>
</dbReference>
<reference evidence="3" key="1">
    <citation type="submission" date="2021-08" db="EMBL/GenBank/DDBJ databases">
        <title>WGS assembly of Ceratopteris richardii.</title>
        <authorList>
            <person name="Marchant D.B."/>
            <person name="Chen G."/>
            <person name="Jenkins J."/>
            <person name="Shu S."/>
            <person name="Leebens-Mack J."/>
            <person name="Grimwood J."/>
            <person name="Schmutz J."/>
            <person name="Soltis P."/>
            <person name="Soltis D."/>
            <person name="Chen Z.-H."/>
        </authorList>
    </citation>
    <scope>NUCLEOTIDE SEQUENCE</scope>
    <source>
        <strain evidence="3">Whitten #5841</strain>
        <tissue evidence="3">Leaf</tissue>
    </source>
</reference>
<dbReference type="Gene3D" id="3.40.50.10330">
    <property type="entry name" value="Probable inorganic polyphosphate/atp-NAD kinase, domain 1"/>
    <property type="match status" value="1"/>
</dbReference>
<dbReference type="InterPro" id="IPR017438">
    <property type="entry name" value="ATP-NAD_kinase_N"/>
</dbReference>
<dbReference type="OMA" id="HHRWKWA"/>
<dbReference type="PANTHER" id="PTHR12358:SF6">
    <property type="entry name" value="CERAMIDE KINASE"/>
    <property type="match status" value="1"/>
</dbReference>
<dbReference type="OrthoDB" id="530923at2759"/>
<dbReference type="AlphaFoldDB" id="A0A8T2U4K9"/>
<protein>
    <recommendedName>
        <fullName evidence="2">DAGKc domain-containing protein</fullName>
    </recommendedName>
</protein>
<dbReference type="InterPro" id="IPR016064">
    <property type="entry name" value="NAD/diacylglycerol_kinase_sf"/>
</dbReference>
<organism evidence="3 4">
    <name type="scientific">Ceratopteris richardii</name>
    <name type="common">Triangle waterfern</name>
    <dbReference type="NCBI Taxonomy" id="49495"/>
    <lineage>
        <taxon>Eukaryota</taxon>
        <taxon>Viridiplantae</taxon>
        <taxon>Streptophyta</taxon>
        <taxon>Embryophyta</taxon>
        <taxon>Tracheophyta</taxon>
        <taxon>Polypodiopsida</taxon>
        <taxon>Polypodiidae</taxon>
        <taxon>Polypodiales</taxon>
        <taxon>Pteridineae</taxon>
        <taxon>Pteridaceae</taxon>
        <taxon>Parkerioideae</taxon>
        <taxon>Ceratopteris</taxon>
    </lineage>
</organism>
<evidence type="ECO:0000259" key="2">
    <source>
        <dbReference type="PROSITE" id="PS50146"/>
    </source>
</evidence>
<dbReference type="PANTHER" id="PTHR12358">
    <property type="entry name" value="SPHINGOSINE KINASE"/>
    <property type="match status" value="1"/>
</dbReference>
<evidence type="ECO:0000313" key="3">
    <source>
        <dbReference type="EMBL" id="KAH7428565.1"/>
    </source>
</evidence>
<dbReference type="InterPro" id="IPR050187">
    <property type="entry name" value="Lipid_Phosphate_FormReg"/>
</dbReference>
<dbReference type="GO" id="GO:0001729">
    <property type="term" value="F:ceramide kinase activity"/>
    <property type="evidence" value="ECO:0007669"/>
    <property type="project" value="TreeGrafter"/>
</dbReference>
<dbReference type="GO" id="GO:0006672">
    <property type="term" value="P:ceramide metabolic process"/>
    <property type="evidence" value="ECO:0007669"/>
    <property type="project" value="TreeGrafter"/>
</dbReference>
<name>A0A8T2U4K9_CERRI</name>
<dbReference type="SUPFAM" id="SSF111331">
    <property type="entry name" value="NAD kinase/diacylglycerol kinase-like"/>
    <property type="match status" value="2"/>
</dbReference>
<dbReference type="Pfam" id="PF00781">
    <property type="entry name" value="DAGK_cat"/>
    <property type="match status" value="1"/>
</dbReference>
<dbReference type="Gene3D" id="2.60.200.40">
    <property type="match status" value="1"/>
</dbReference>
<dbReference type="EMBL" id="CM035414">
    <property type="protein sequence ID" value="KAH7428565.1"/>
    <property type="molecule type" value="Genomic_DNA"/>
</dbReference>
<dbReference type="Pfam" id="PF19280">
    <property type="entry name" value="CERK_C"/>
    <property type="match status" value="1"/>
</dbReference>
<dbReference type="Proteomes" id="UP000825935">
    <property type="component" value="Chromosome 9"/>
</dbReference>
<keyword evidence="4" id="KW-1185">Reference proteome</keyword>